<evidence type="ECO:0000313" key="4">
    <source>
        <dbReference type="Proteomes" id="UP000400981"/>
    </source>
</evidence>
<dbReference type="NCBIfam" id="TIGR00254">
    <property type="entry name" value="GGDEF"/>
    <property type="match status" value="1"/>
</dbReference>
<dbReference type="CDD" id="cd01949">
    <property type="entry name" value="GGDEF"/>
    <property type="match status" value="1"/>
</dbReference>
<feature type="domain" description="GGDEF" evidence="2">
    <location>
        <begin position="213"/>
        <end position="350"/>
    </location>
</feature>
<dbReference type="RefSeq" id="WP_150587399.1">
    <property type="nucleotide sequence ID" value="NZ_CABPSH010000001.1"/>
</dbReference>
<dbReference type="OrthoDB" id="9813903at2"/>
<dbReference type="Proteomes" id="UP000400981">
    <property type="component" value="Unassembled WGS sequence"/>
</dbReference>
<organism evidence="3 4">
    <name type="scientific">Pandoraea eparura</name>
    <dbReference type="NCBI Taxonomy" id="2508291"/>
    <lineage>
        <taxon>Bacteria</taxon>
        <taxon>Pseudomonadati</taxon>
        <taxon>Pseudomonadota</taxon>
        <taxon>Betaproteobacteria</taxon>
        <taxon>Burkholderiales</taxon>
        <taxon>Burkholderiaceae</taxon>
        <taxon>Pandoraea</taxon>
    </lineage>
</organism>
<dbReference type="InterPro" id="IPR000160">
    <property type="entry name" value="GGDEF_dom"/>
</dbReference>
<evidence type="ECO:0000259" key="2">
    <source>
        <dbReference type="PROSITE" id="PS50887"/>
    </source>
</evidence>
<name>A0A5E4RB00_9BURK</name>
<reference evidence="3 4" key="1">
    <citation type="submission" date="2019-08" db="EMBL/GenBank/DDBJ databases">
        <authorList>
            <person name="Peeters C."/>
        </authorList>
    </citation>
    <scope>NUCLEOTIDE SEQUENCE [LARGE SCALE GENOMIC DNA]</scope>
    <source>
        <strain evidence="3 4">LMG 31012</strain>
    </source>
</reference>
<feature type="transmembrane region" description="Helical" evidence="1">
    <location>
        <begin position="94"/>
        <end position="117"/>
    </location>
</feature>
<dbReference type="Gene3D" id="3.30.70.270">
    <property type="match status" value="1"/>
</dbReference>
<dbReference type="InterPro" id="IPR029787">
    <property type="entry name" value="Nucleotide_cyclase"/>
</dbReference>
<evidence type="ECO:0000256" key="1">
    <source>
        <dbReference type="SAM" id="Phobius"/>
    </source>
</evidence>
<feature type="transmembrane region" description="Helical" evidence="1">
    <location>
        <begin position="54"/>
        <end position="74"/>
    </location>
</feature>
<sequence length="353" mass="38476">MNGSDVWGWRGANVWSISERPPEREQALLRIFLSPLALLAYLFVTLFEHTQEAYALLWACVFYLVFSLVTYASINVMPAPSRIRLVTSTVIDQASVVMALAVGGRVALPMLWAFFWFLVGAGCRYGKRMLALSCAVALVGLAGLMRWEPWWQTNPLAGLGIVLGVAATSIYLAVLVHRLEKRAATDPLTGLSNRLCLEQSIAQALRTPDGEAGQAALLLVDLDGFKEVNDAYGHGVGDKLLQHFAHALRARMRRGDTLSRLGGDEFVILARQVHGSSDARTIAEGVHSILKGIHTIDEHPISVSASIGVCLLSVGAEDEPLDIPSIMRRTDSAMYRAKALGKDQTVFAHETSL</sequence>
<feature type="transmembrane region" description="Helical" evidence="1">
    <location>
        <begin position="157"/>
        <end position="176"/>
    </location>
</feature>
<protein>
    <submittedName>
        <fullName evidence="3">Membrane protein</fullName>
    </submittedName>
</protein>
<feature type="transmembrane region" description="Helical" evidence="1">
    <location>
        <begin position="129"/>
        <end position="145"/>
    </location>
</feature>
<dbReference type="GO" id="GO:0003824">
    <property type="term" value="F:catalytic activity"/>
    <property type="evidence" value="ECO:0007669"/>
    <property type="project" value="UniProtKB-ARBA"/>
</dbReference>
<dbReference type="SUPFAM" id="SSF55073">
    <property type="entry name" value="Nucleotide cyclase"/>
    <property type="match status" value="1"/>
</dbReference>
<feature type="transmembrane region" description="Helical" evidence="1">
    <location>
        <begin position="27"/>
        <end position="47"/>
    </location>
</feature>
<keyword evidence="1" id="KW-0472">Membrane</keyword>
<keyword evidence="1" id="KW-0812">Transmembrane</keyword>
<dbReference type="InterPro" id="IPR043128">
    <property type="entry name" value="Rev_trsase/Diguanyl_cyclase"/>
</dbReference>
<dbReference type="Pfam" id="PF00990">
    <property type="entry name" value="GGDEF"/>
    <property type="match status" value="1"/>
</dbReference>
<dbReference type="SMART" id="SM00267">
    <property type="entry name" value="GGDEF"/>
    <property type="match status" value="1"/>
</dbReference>
<dbReference type="FunFam" id="3.30.70.270:FF:000001">
    <property type="entry name" value="Diguanylate cyclase domain protein"/>
    <property type="match status" value="1"/>
</dbReference>
<gene>
    <name evidence="3" type="ORF">PEP31012_00078</name>
</gene>
<dbReference type="EMBL" id="CABPSH010000001">
    <property type="protein sequence ID" value="VVD60536.1"/>
    <property type="molecule type" value="Genomic_DNA"/>
</dbReference>
<proteinExistence type="predicted"/>
<dbReference type="PANTHER" id="PTHR46663">
    <property type="entry name" value="DIGUANYLATE CYCLASE DGCT-RELATED"/>
    <property type="match status" value="1"/>
</dbReference>
<dbReference type="PANTHER" id="PTHR46663:SF2">
    <property type="entry name" value="GGDEF DOMAIN-CONTAINING PROTEIN"/>
    <property type="match status" value="1"/>
</dbReference>
<dbReference type="InterPro" id="IPR052163">
    <property type="entry name" value="DGC-Regulatory_Protein"/>
</dbReference>
<evidence type="ECO:0000313" key="3">
    <source>
        <dbReference type="EMBL" id="VVD60536.1"/>
    </source>
</evidence>
<dbReference type="AlphaFoldDB" id="A0A5E4RB00"/>
<keyword evidence="1" id="KW-1133">Transmembrane helix</keyword>
<keyword evidence="4" id="KW-1185">Reference proteome</keyword>
<dbReference type="PROSITE" id="PS50887">
    <property type="entry name" value="GGDEF"/>
    <property type="match status" value="1"/>
</dbReference>
<accession>A0A5E4RB00</accession>